<feature type="compositionally biased region" description="Low complexity" evidence="1">
    <location>
        <begin position="120"/>
        <end position="137"/>
    </location>
</feature>
<sequence>MEKVTRPYDKEYMKMAMLQHEETFKQQVYELHRLYRIQKILMKSIDHNRPKRQNQERWNSPNHHQIHEKALQGHDLEQPVGEYIQESDADGQLEIEDDEREIELTLGPSSYYRRKKVETPPSSVSGPSFSSSSTRSSHMMMRTTNSGVQSARKKSFGVEEELRLKQNPWLFHALGLNMT</sequence>
<reference evidence="3" key="2">
    <citation type="journal article" date="2018" name="BMC Genomics">
        <title>A manually annotated Actinidia chinensis var. chinensis (kiwifruit) genome highlights the challenges associated with draft genomes and gene prediction in plants.</title>
        <authorList>
            <person name="Pilkington S.M."/>
            <person name="Crowhurst R."/>
            <person name="Hilario E."/>
            <person name="Nardozza S."/>
            <person name="Fraser L."/>
            <person name="Peng Y."/>
            <person name="Gunaseelan K."/>
            <person name="Simpson R."/>
            <person name="Tahir J."/>
            <person name="Deroles S.C."/>
            <person name="Templeton K."/>
            <person name="Luo Z."/>
            <person name="Davy M."/>
            <person name="Cheng C."/>
            <person name="McNeilage M."/>
            <person name="Scaglione D."/>
            <person name="Liu Y."/>
            <person name="Zhang Q."/>
            <person name="Datson P."/>
            <person name="De Silva N."/>
            <person name="Gardiner S.E."/>
            <person name="Bassett H."/>
            <person name="Chagne D."/>
            <person name="McCallum J."/>
            <person name="Dzierzon H."/>
            <person name="Deng C."/>
            <person name="Wang Y.Y."/>
            <person name="Barron L."/>
            <person name="Manako K."/>
            <person name="Bowen J."/>
            <person name="Foster T.M."/>
            <person name="Erridge Z.A."/>
            <person name="Tiffin H."/>
            <person name="Waite C.N."/>
            <person name="Davies K.M."/>
            <person name="Grierson E.P."/>
            <person name="Laing W.A."/>
            <person name="Kirk R."/>
            <person name="Chen X."/>
            <person name="Wood M."/>
            <person name="Montefiori M."/>
            <person name="Brummell D.A."/>
            <person name="Schwinn K.E."/>
            <person name="Catanach A."/>
            <person name="Fullerton C."/>
            <person name="Li D."/>
            <person name="Meiyalaghan S."/>
            <person name="Nieuwenhuizen N."/>
            <person name="Read N."/>
            <person name="Prakash R."/>
            <person name="Hunter D."/>
            <person name="Zhang H."/>
            <person name="McKenzie M."/>
            <person name="Knabel M."/>
            <person name="Harris A."/>
            <person name="Allan A.C."/>
            <person name="Gleave A."/>
            <person name="Chen A."/>
            <person name="Janssen B.J."/>
            <person name="Plunkett B."/>
            <person name="Ampomah-Dwamena C."/>
            <person name="Voogd C."/>
            <person name="Leif D."/>
            <person name="Lafferty D."/>
            <person name="Souleyre E.J.F."/>
            <person name="Varkonyi-Gasic E."/>
            <person name="Gambi F."/>
            <person name="Hanley J."/>
            <person name="Yao J.L."/>
            <person name="Cheung J."/>
            <person name="David K.M."/>
            <person name="Warren B."/>
            <person name="Marsh K."/>
            <person name="Snowden K.C."/>
            <person name="Lin-Wang K."/>
            <person name="Brian L."/>
            <person name="Martinez-Sanchez M."/>
            <person name="Wang M."/>
            <person name="Ileperuma N."/>
            <person name="Macnee N."/>
            <person name="Campin R."/>
            <person name="McAtee P."/>
            <person name="Drummond R.S.M."/>
            <person name="Espley R.V."/>
            <person name="Ireland H.S."/>
            <person name="Wu R."/>
            <person name="Atkinson R.G."/>
            <person name="Karunairetnam S."/>
            <person name="Bulley S."/>
            <person name="Chunkath S."/>
            <person name="Hanley Z."/>
            <person name="Storey R."/>
            <person name="Thrimawithana A.H."/>
            <person name="Thomson S."/>
            <person name="David C."/>
            <person name="Testolin R."/>
            <person name="Huang H."/>
            <person name="Hellens R.P."/>
            <person name="Schaffer R.J."/>
        </authorList>
    </citation>
    <scope>NUCLEOTIDE SEQUENCE [LARGE SCALE GENOMIC DNA]</scope>
    <source>
        <strain evidence="3">cv. Red5</strain>
    </source>
</reference>
<feature type="region of interest" description="Disordered" evidence="1">
    <location>
        <begin position="113"/>
        <end position="152"/>
    </location>
</feature>
<proteinExistence type="predicted"/>
<evidence type="ECO:0000256" key="1">
    <source>
        <dbReference type="SAM" id="MobiDB-lite"/>
    </source>
</evidence>
<keyword evidence="3" id="KW-1185">Reference proteome</keyword>
<dbReference type="STRING" id="1590841.A0A2R6PAC8"/>
<reference evidence="2 3" key="1">
    <citation type="submission" date="2017-07" db="EMBL/GenBank/DDBJ databases">
        <title>An improved, manually edited Actinidia chinensis var. chinensis (kiwifruit) genome highlights the challenges associated with draft genomes and gene prediction in plants.</title>
        <authorList>
            <person name="Pilkington S."/>
            <person name="Crowhurst R."/>
            <person name="Hilario E."/>
            <person name="Nardozza S."/>
            <person name="Fraser L."/>
            <person name="Peng Y."/>
            <person name="Gunaseelan K."/>
            <person name="Simpson R."/>
            <person name="Tahir J."/>
            <person name="Deroles S."/>
            <person name="Templeton K."/>
            <person name="Luo Z."/>
            <person name="Davy M."/>
            <person name="Cheng C."/>
            <person name="Mcneilage M."/>
            <person name="Scaglione D."/>
            <person name="Liu Y."/>
            <person name="Zhang Q."/>
            <person name="Datson P."/>
            <person name="De Silva N."/>
            <person name="Gardiner S."/>
            <person name="Bassett H."/>
            <person name="Chagne D."/>
            <person name="Mccallum J."/>
            <person name="Dzierzon H."/>
            <person name="Deng C."/>
            <person name="Wang Y.-Y."/>
            <person name="Barron N."/>
            <person name="Manako K."/>
            <person name="Bowen J."/>
            <person name="Foster T."/>
            <person name="Erridge Z."/>
            <person name="Tiffin H."/>
            <person name="Waite C."/>
            <person name="Davies K."/>
            <person name="Grierson E."/>
            <person name="Laing W."/>
            <person name="Kirk R."/>
            <person name="Chen X."/>
            <person name="Wood M."/>
            <person name="Montefiori M."/>
            <person name="Brummell D."/>
            <person name="Schwinn K."/>
            <person name="Catanach A."/>
            <person name="Fullerton C."/>
            <person name="Li D."/>
            <person name="Meiyalaghan S."/>
            <person name="Nieuwenhuizen N."/>
            <person name="Read N."/>
            <person name="Prakash R."/>
            <person name="Hunter D."/>
            <person name="Zhang H."/>
            <person name="Mckenzie M."/>
            <person name="Knabel M."/>
            <person name="Harris A."/>
            <person name="Allan A."/>
            <person name="Chen A."/>
            <person name="Janssen B."/>
            <person name="Plunkett B."/>
            <person name="Dwamena C."/>
            <person name="Voogd C."/>
            <person name="Leif D."/>
            <person name="Lafferty D."/>
            <person name="Souleyre E."/>
            <person name="Varkonyi-Gasic E."/>
            <person name="Gambi F."/>
            <person name="Hanley J."/>
            <person name="Yao J.-L."/>
            <person name="Cheung J."/>
            <person name="David K."/>
            <person name="Warren B."/>
            <person name="Marsh K."/>
            <person name="Snowden K."/>
            <person name="Lin-Wang K."/>
            <person name="Brian L."/>
            <person name="Martinez-Sanchez M."/>
            <person name="Wang M."/>
            <person name="Ileperuma N."/>
            <person name="Macnee N."/>
            <person name="Campin R."/>
            <person name="Mcatee P."/>
            <person name="Drummond R."/>
            <person name="Espley R."/>
            <person name="Ireland H."/>
            <person name="Wu R."/>
            <person name="Atkinson R."/>
            <person name="Karunairetnam S."/>
            <person name="Bulley S."/>
            <person name="Chunkath S."/>
            <person name="Hanley Z."/>
            <person name="Storey R."/>
            <person name="Thrimawithana A."/>
            <person name="Thomson S."/>
            <person name="David C."/>
            <person name="Testolin R."/>
        </authorList>
    </citation>
    <scope>NUCLEOTIDE SEQUENCE [LARGE SCALE GENOMIC DNA]</scope>
    <source>
        <strain evidence="3">cv. Red5</strain>
        <tissue evidence="2">Young leaf</tissue>
    </source>
</reference>
<dbReference type="Gramene" id="PSR87931">
    <property type="protein sequence ID" value="PSR87931"/>
    <property type="gene ID" value="CEY00_Acc30961"/>
</dbReference>
<organism evidence="2 3">
    <name type="scientific">Actinidia chinensis var. chinensis</name>
    <name type="common">Chinese soft-hair kiwi</name>
    <dbReference type="NCBI Taxonomy" id="1590841"/>
    <lineage>
        <taxon>Eukaryota</taxon>
        <taxon>Viridiplantae</taxon>
        <taxon>Streptophyta</taxon>
        <taxon>Embryophyta</taxon>
        <taxon>Tracheophyta</taxon>
        <taxon>Spermatophyta</taxon>
        <taxon>Magnoliopsida</taxon>
        <taxon>eudicotyledons</taxon>
        <taxon>Gunneridae</taxon>
        <taxon>Pentapetalae</taxon>
        <taxon>asterids</taxon>
        <taxon>Ericales</taxon>
        <taxon>Actinidiaceae</taxon>
        <taxon>Actinidia</taxon>
    </lineage>
</organism>
<gene>
    <name evidence="2" type="ORF">CEY00_Acc30961</name>
</gene>
<dbReference type="FunCoup" id="A0A2R6PAC8">
    <property type="interactions" value="142"/>
</dbReference>
<dbReference type="AlphaFoldDB" id="A0A2R6PAC8"/>
<name>A0A2R6PAC8_ACTCC</name>
<dbReference type="OrthoDB" id="666348at2759"/>
<comment type="caution">
    <text evidence="2">The sequence shown here is derived from an EMBL/GenBank/DDBJ whole genome shotgun (WGS) entry which is preliminary data.</text>
</comment>
<evidence type="ECO:0000313" key="3">
    <source>
        <dbReference type="Proteomes" id="UP000241394"/>
    </source>
</evidence>
<dbReference type="PANTHER" id="PTHR33167">
    <property type="entry name" value="TRANSCRIPTION FACTOR, PUTATIVE (DUF863)-RELATED"/>
    <property type="match status" value="1"/>
</dbReference>
<dbReference type="PANTHER" id="PTHR33167:SF26">
    <property type="entry name" value="EXPRESSED PROTEIN"/>
    <property type="match status" value="1"/>
</dbReference>
<evidence type="ECO:0000313" key="2">
    <source>
        <dbReference type="EMBL" id="PSR87931.1"/>
    </source>
</evidence>
<protein>
    <submittedName>
        <fullName evidence="2">Gamma-zein like</fullName>
    </submittedName>
</protein>
<dbReference type="Proteomes" id="UP000241394">
    <property type="component" value="Chromosome LG27"/>
</dbReference>
<dbReference type="InParanoid" id="A0A2R6PAC8"/>
<accession>A0A2R6PAC8</accession>
<dbReference type="OMA" id="MEINKFT"/>
<dbReference type="EMBL" id="NKQK01000027">
    <property type="protein sequence ID" value="PSR87931.1"/>
    <property type="molecule type" value="Genomic_DNA"/>
</dbReference>